<dbReference type="RefSeq" id="WP_279242111.1">
    <property type="nucleotide sequence ID" value="NZ_CP036501.1"/>
</dbReference>
<name>A0ABY6Q892_9GAMM</name>
<evidence type="ECO:0000259" key="14">
    <source>
        <dbReference type="SMART" id="SM00936"/>
    </source>
</evidence>
<dbReference type="PRINTS" id="PR00725">
    <property type="entry name" value="DADACBPTASE1"/>
</dbReference>
<evidence type="ECO:0000313" key="15">
    <source>
        <dbReference type="EMBL" id="UZP75512.1"/>
    </source>
</evidence>
<dbReference type="InterPro" id="IPR012338">
    <property type="entry name" value="Beta-lactam/transpept-like"/>
</dbReference>
<dbReference type="InterPro" id="IPR012907">
    <property type="entry name" value="Peptidase_S11_C"/>
</dbReference>
<keyword evidence="7" id="KW-0732">Signal</keyword>
<dbReference type="SUPFAM" id="SSF69189">
    <property type="entry name" value="Penicillin-binding protein associated domain"/>
    <property type="match status" value="1"/>
</dbReference>
<evidence type="ECO:0000256" key="8">
    <source>
        <dbReference type="ARBA" id="ARBA00022801"/>
    </source>
</evidence>
<dbReference type="Gene3D" id="3.40.710.10">
    <property type="entry name" value="DD-peptidase/beta-lactamase superfamily"/>
    <property type="match status" value="1"/>
</dbReference>
<dbReference type="EC" id="3.4.16.4" evidence="4"/>
<evidence type="ECO:0000256" key="3">
    <source>
        <dbReference type="ARBA" id="ARBA00007164"/>
    </source>
</evidence>
<accession>A0ABY6Q892</accession>
<dbReference type="Proteomes" id="UP001317963">
    <property type="component" value="Chromosome"/>
</dbReference>
<protein>
    <recommendedName>
        <fullName evidence="4">serine-type D-Ala-D-Ala carboxypeptidase</fullName>
        <ecNumber evidence="4">3.4.16.4</ecNumber>
    </recommendedName>
</protein>
<dbReference type="GO" id="GO:0004180">
    <property type="term" value="F:carboxypeptidase activity"/>
    <property type="evidence" value="ECO:0007669"/>
    <property type="project" value="UniProtKB-KW"/>
</dbReference>
<dbReference type="Pfam" id="PF00768">
    <property type="entry name" value="Peptidase_S11"/>
    <property type="match status" value="1"/>
</dbReference>
<reference evidence="15 16" key="1">
    <citation type="submission" date="2019-02" db="EMBL/GenBank/DDBJ databases">
        <title>Halieaceae_genomes.</title>
        <authorList>
            <person name="Li S.-H."/>
        </authorList>
    </citation>
    <scope>NUCLEOTIDE SEQUENCE [LARGE SCALE GENOMIC DNA]</scope>
    <source>
        <strain evidence="15 16">JH123</strain>
    </source>
</reference>
<dbReference type="InterPro" id="IPR037167">
    <property type="entry name" value="Peptidase_S11_C_sf"/>
</dbReference>
<keyword evidence="11" id="KW-0961">Cell wall biogenesis/degradation</keyword>
<evidence type="ECO:0000256" key="5">
    <source>
        <dbReference type="ARBA" id="ARBA00022645"/>
    </source>
</evidence>
<dbReference type="InterPro" id="IPR018044">
    <property type="entry name" value="Peptidase_S11"/>
</dbReference>
<dbReference type="EMBL" id="CP036501">
    <property type="protein sequence ID" value="UZP75512.1"/>
    <property type="molecule type" value="Genomic_DNA"/>
</dbReference>
<evidence type="ECO:0000256" key="11">
    <source>
        <dbReference type="ARBA" id="ARBA00023316"/>
    </source>
</evidence>
<dbReference type="Pfam" id="PF07943">
    <property type="entry name" value="PBP5_C"/>
    <property type="match status" value="1"/>
</dbReference>
<dbReference type="SUPFAM" id="SSF56601">
    <property type="entry name" value="beta-lactamase/transpeptidase-like"/>
    <property type="match status" value="1"/>
</dbReference>
<organism evidence="15 16">
    <name type="scientific">Candidatus Paraluminiphilus aquimaris</name>
    <dbReference type="NCBI Taxonomy" id="2518994"/>
    <lineage>
        <taxon>Bacteria</taxon>
        <taxon>Pseudomonadati</taxon>
        <taxon>Pseudomonadota</taxon>
        <taxon>Gammaproteobacteria</taxon>
        <taxon>Cellvibrionales</taxon>
        <taxon>Halieaceae</taxon>
        <taxon>Candidatus Paraluminiphilus</taxon>
    </lineage>
</organism>
<keyword evidence="8" id="KW-0378">Hydrolase</keyword>
<keyword evidence="9" id="KW-0133">Cell shape</keyword>
<keyword evidence="16" id="KW-1185">Reference proteome</keyword>
<keyword evidence="6" id="KW-0645">Protease</keyword>
<feature type="domain" description="Peptidase S11 D-Ala-D-Ala carboxypeptidase A C-terminal" evidence="14">
    <location>
        <begin position="256"/>
        <end position="345"/>
    </location>
</feature>
<evidence type="ECO:0000256" key="6">
    <source>
        <dbReference type="ARBA" id="ARBA00022670"/>
    </source>
</evidence>
<evidence type="ECO:0000313" key="16">
    <source>
        <dbReference type="Proteomes" id="UP001317963"/>
    </source>
</evidence>
<gene>
    <name evidence="15" type="ORF">E0F26_00650</name>
</gene>
<evidence type="ECO:0000256" key="10">
    <source>
        <dbReference type="ARBA" id="ARBA00022984"/>
    </source>
</evidence>
<dbReference type="SMART" id="SM00936">
    <property type="entry name" value="PBP5_C"/>
    <property type="match status" value="1"/>
</dbReference>
<evidence type="ECO:0000256" key="7">
    <source>
        <dbReference type="ARBA" id="ARBA00022729"/>
    </source>
</evidence>
<evidence type="ECO:0000256" key="2">
    <source>
        <dbReference type="ARBA" id="ARBA00004752"/>
    </source>
</evidence>
<dbReference type="InterPro" id="IPR001967">
    <property type="entry name" value="Peptidase_S11_N"/>
</dbReference>
<dbReference type="PANTHER" id="PTHR21581">
    <property type="entry name" value="D-ALANYL-D-ALANINE CARBOXYPEPTIDASE"/>
    <property type="match status" value="1"/>
</dbReference>
<sequence>MAAVPPAPKLPADAYFLMDATTGQVLVDYQGDLSLPPASLTKIMTSYVLAEEVDSARASLDDIITVSRNAWSQNPTFQGSSLMWIEPGKPVSLEDLERGVVISSGNDASVAVAEHLAGTESSFVDVMNQIAADLGLDNTTYRNPHGLPHPEHRTTARDLAKLSVALINNHPDHYKIYKEKSFTYNGIKQYNRNGLLRTDSTVDGLKTGYTSEAGYGLVASAKRDDMRLVSVVLGSATRRTRTSENASLLNYGFRFFQNLRPLSAEVTLAEPKVWKGAADSVHGGVLESVVLTVPRERSQATIEVVVNEQLEAPLKRGDEMGRVTVTRDGEVLFETPLLVLDDVESGSFFKRLIDALMLWFQNLVG</sequence>
<dbReference type="Gene3D" id="2.60.410.10">
    <property type="entry name" value="D-Ala-D-Ala carboxypeptidase, C-terminal domain"/>
    <property type="match status" value="1"/>
</dbReference>
<evidence type="ECO:0000256" key="12">
    <source>
        <dbReference type="ARBA" id="ARBA00034000"/>
    </source>
</evidence>
<keyword evidence="5 15" id="KW-0121">Carboxypeptidase</keyword>
<dbReference type="InterPro" id="IPR015956">
    <property type="entry name" value="Peniciliin-bd_prot_C_sf"/>
</dbReference>
<comment type="similarity">
    <text evidence="3 13">Belongs to the peptidase S11 family.</text>
</comment>
<dbReference type="PANTHER" id="PTHR21581:SF6">
    <property type="entry name" value="TRAFFICKING PROTEIN PARTICLE COMPLEX SUBUNIT 12"/>
    <property type="match status" value="1"/>
</dbReference>
<comment type="catalytic activity">
    <reaction evidence="12">
        <text>Preferential cleavage: (Ac)2-L-Lys-D-Ala-|-D-Ala. Also transpeptidation of peptidyl-alanyl moieties that are N-acyl substituents of D-alanine.</text>
        <dbReference type="EC" id="3.4.16.4"/>
    </reaction>
</comment>
<comment type="function">
    <text evidence="1">Removes C-terminal D-alanyl residues from sugar-peptide cell wall precursors.</text>
</comment>
<evidence type="ECO:0000256" key="13">
    <source>
        <dbReference type="RuleBase" id="RU004016"/>
    </source>
</evidence>
<proteinExistence type="inferred from homology"/>
<evidence type="ECO:0000256" key="9">
    <source>
        <dbReference type="ARBA" id="ARBA00022960"/>
    </source>
</evidence>
<keyword evidence="10" id="KW-0573">Peptidoglycan synthesis</keyword>
<evidence type="ECO:0000256" key="4">
    <source>
        <dbReference type="ARBA" id="ARBA00012448"/>
    </source>
</evidence>
<comment type="pathway">
    <text evidence="2">Cell wall biogenesis; peptidoglycan biosynthesis.</text>
</comment>
<evidence type="ECO:0000256" key="1">
    <source>
        <dbReference type="ARBA" id="ARBA00003217"/>
    </source>
</evidence>